<dbReference type="GO" id="GO:0003723">
    <property type="term" value="F:RNA binding"/>
    <property type="evidence" value="ECO:0007669"/>
    <property type="project" value="InterPro"/>
</dbReference>
<evidence type="ECO:0000256" key="11">
    <source>
        <dbReference type="ARBA" id="ARBA00022759"/>
    </source>
</evidence>
<dbReference type="CDD" id="cd07182">
    <property type="entry name" value="RNase_HII_bacteria_HII_like"/>
    <property type="match status" value="1"/>
</dbReference>
<dbReference type="InterPro" id="IPR024567">
    <property type="entry name" value="RNase_HII/HIII_dom"/>
</dbReference>
<evidence type="ECO:0000256" key="6">
    <source>
        <dbReference type="ARBA" id="ARBA00012180"/>
    </source>
</evidence>
<protein>
    <recommendedName>
        <fullName evidence="7">Ribonuclease HII</fullName>
        <ecNumber evidence="6">3.1.26.4</ecNumber>
    </recommendedName>
</protein>
<evidence type="ECO:0000256" key="12">
    <source>
        <dbReference type="ARBA" id="ARBA00022801"/>
    </source>
</evidence>
<keyword evidence="12" id="KW-0378">Hydrolase</keyword>
<evidence type="ECO:0000256" key="9">
    <source>
        <dbReference type="ARBA" id="ARBA00022722"/>
    </source>
</evidence>
<dbReference type="EC" id="3.1.26.4" evidence="6"/>
<proteinExistence type="inferred from homology"/>
<dbReference type="GO" id="GO:0032299">
    <property type="term" value="C:ribonuclease H2 complex"/>
    <property type="evidence" value="ECO:0007669"/>
    <property type="project" value="TreeGrafter"/>
</dbReference>
<evidence type="ECO:0000256" key="13">
    <source>
        <dbReference type="ARBA" id="ARBA00023211"/>
    </source>
</evidence>
<dbReference type="GO" id="GO:0043137">
    <property type="term" value="P:DNA replication, removal of RNA primer"/>
    <property type="evidence" value="ECO:0007669"/>
    <property type="project" value="TreeGrafter"/>
</dbReference>
<accession>A0A6J5RRF7</accession>
<sequence>MSNDLIIGCDEVGTGAAAGPIYVAGVKAPPGWTLEGLDDSKKLSPAKREAMRAKLMKLILDKEISWFLSEKSNIEIDSMGLALALKTCYVEIFKKLYEPGNLIICDGNLKFDNMGVDDYNVKCVVKADATIPTVMAASILAKTHRDEFMHTISSSYPKYNWESNVGYLSKQHIEAIKKNGYSVLHRKSYKIKGLEQC</sequence>
<dbReference type="EMBL" id="LR797252">
    <property type="protein sequence ID" value="CAB4196867.1"/>
    <property type="molecule type" value="Genomic_DNA"/>
</dbReference>
<keyword evidence="8" id="KW-0963">Cytoplasm</keyword>
<evidence type="ECO:0000256" key="3">
    <source>
        <dbReference type="ARBA" id="ARBA00001946"/>
    </source>
</evidence>
<evidence type="ECO:0000256" key="8">
    <source>
        <dbReference type="ARBA" id="ARBA00022490"/>
    </source>
</evidence>
<evidence type="ECO:0000256" key="5">
    <source>
        <dbReference type="ARBA" id="ARBA00007383"/>
    </source>
</evidence>
<organism evidence="15">
    <name type="scientific">uncultured Caudovirales phage</name>
    <dbReference type="NCBI Taxonomy" id="2100421"/>
    <lineage>
        <taxon>Viruses</taxon>
        <taxon>Duplodnaviria</taxon>
        <taxon>Heunggongvirae</taxon>
        <taxon>Uroviricota</taxon>
        <taxon>Caudoviricetes</taxon>
        <taxon>Peduoviridae</taxon>
        <taxon>Maltschvirus</taxon>
        <taxon>Maltschvirus maltsch</taxon>
    </lineage>
</organism>
<dbReference type="Pfam" id="PF01351">
    <property type="entry name" value="RNase_HII"/>
    <property type="match status" value="1"/>
</dbReference>
<keyword evidence="9" id="KW-0540">Nuclease</keyword>
<evidence type="ECO:0000256" key="1">
    <source>
        <dbReference type="ARBA" id="ARBA00000077"/>
    </source>
</evidence>
<evidence type="ECO:0000256" key="4">
    <source>
        <dbReference type="ARBA" id="ARBA00004496"/>
    </source>
</evidence>
<comment type="subcellular location">
    <subcellularLocation>
        <location evidence="4">Cytoplasm</location>
    </subcellularLocation>
</comment>
<reference evidence="15" key="1">
    <citation type="submission" date="2020-05" db="EMBL/GenBank/DDBJ databases">
        <authorList>
            <person name="Chiriac C."/>
            <person name="Salcher M."/>
            <person name="Ghai R."/>
            <person name="Kavagutti S V."/>
        </authorList>
    </citation>
    <scope>NUCLEOTIDE SEQUENCE</scope>
</reference>
<dbReference type="PANTHER" id="PTHR10954:SF18">
    <property type="entry name" value="RIBONUCLEASE HII"/>
    <property type="match status" value="1"/>
</dbReference>
<dbReference type="InterPro" id="IPR001352">
    <property type="entry name" value="RNase_HII/HIII"/>
</dbReference>
<keyword evidence="13" id="KW-0464">Manganese</keyword>
<gene>
    <name evidence="15" type="ORF">UFOVP1290_387</name>
</gene>
<comment type="cofactor">
    <cofactor evidence="2">
        <name>Mn(2+)</name>
        <dbReference type="ChEBI" id="CHEBI:29035"/>
    </cofactor>
</comment>
<dbReference type="SUPFAM" id="SSF53098">
    <property type="entry name" value="Ribonuclease H-like"/>
    <property type="match status" value="1"/>
</dbReference>
<comment type="similarity">
    <text evidence="5">Belongs to the RNase HII family.</text>
</comment>
<feature type="domain" description="RNase H type-2" evidence="14">
    <location>
        <begin position="4"/>
        <end position="197"/>
    </location>
</feature>
<keyword evidence="10" id="KW-0479">Metal-binding</keyword>
<dbReference type="GO" id="GO:0004523">
    <property type="term" value="F:RNA-DNA hybrid ribonuclease activity"/>
    <property type="evidence" value="ECO:0007669"/>
    <property type="project" value="UniProtKB-EC"/>
</dbReference>
<evidence type="ECO:0000256" key="7">
    <source>
        <dbReference type="ARBA" id="ARBA00019179"/>
    </source>
</evidence>
<dbReference type="InterPro" id="IPR036397">
    <property type="entry name" value="RNaseH_sf"/>
</dbReference>
<dbReference type="GO" id="GO:0046872">
    <property type="term" value="F:metal ion binding"/>
    <property type="evidence" value="ECO:0007669"/>
    <property type="project" value="UniProtKB-KW"/>
</dbReference>
<name>A0A6J5RRF7_9CAUD</name>
<evidence type="ECO:0000313" key="15">
    <source>
        <dbReference type="EMBL" id="CAB4196867.1"/>
    </source>
</evidence>
<dbReference type="PROSITE" id="PS51975">
    <property type="entry name" value="RNASE_H_2"/>
    <property type="match status" value="1"/>
</dbReference>
<dbReference type="GO" id="GO:0006298">
    <property type="term" value="P:mismatch repair"/>
    <property type="evidence" value="ECO:0007669"/>
    <property type="project" value="TreeGrafter"/>
</dbReference>
<keyword evidence="11" id="KW-0255">Endonuclease</keyword>
<comment type="catalytic activity">
    <reaction evidence="1">
        <text>Endonucleolytic cleavage to 5'-phosphomonoester.</text>
        <dbReference type="EC" id="3.1.26.4"/>
    </reaction>
</comment>
<evidence type="ECO:0000256" key="10">
    <source>
        <dbReference type="ARBA" id="ARBA00022723"/>
    </source>
</evidence>
<evidence type="ECO:0000259" key="14">
    <source>
        <dbReference type="PROSITE" id="PS51975"/>
    </source>
</evidence>
<evidence type="ECO:0000256" key="2">
    <source>
        <dbReference type="ARBA" id="ARBA00001936"/>
    </source>
</evidence>
<dbReference type="NCBIfam" id="NF000595">
    <property type="entry name" value="PRK00015.1-3"/>
    <property type="match status" value="1"/>
</dbReference>
<dbReference type="InterPro" id="IPR022898">
    <property type="entry name" value="RNase_HII"/>
</dbReference>
<dbReference type="PANTHER" id="PTHR10954">
    <property type="entry name" value="RIBONUCLEASE H2 SUBUNIT A"/>
    <property type="match status" value="1"/>
</dbReference>
<comment type="cofactor">
    <cofactor evidence="3">
        <name>Mg(2+)</name>
        <dbReference type="ChEBI" id="CHEBI:18420"/>
    </cofactor>
</comment>
<dbReference type="Gene3D" id="3.30.420.10">
    <property type="entry name" value="Ribonuclease H-like superfamily/Ribonuclease H"/>
    <property type="match status" value="1"/>
</dbReference>
<dbReference type="InterPro" id="IPR012337">
    <property type="entry name" value="RNaseH-like_sf"/>
</dbReference>